<evidence type="ECO:0000313" key="3">
    <source>
        <dbReference type="Proteomes" id="UP000248326"/>
    </source>
</evidence>
<evidence type="ECO:0000313" key="2">
    <source>
        <dbReference type="EMBL" id="PYE52766.1"/>
    </source>
</evidence>
<dbReference type="InterPro" id="IPR008969">
    <property type="entry name" value="CarboxyPept-like_regulatory"/>
</dbReference>
<name>A0A318S8N4_9DEIO</name>
<reference evidence="2 3" key="1">
    <citation type="submission" date="2018-06" db="EMBL/GenBank/DDBJ databases">
        <title>Genomic Encyclopedia of Type Strains, Phase IV (KMG-IV): sequencing the most valuable type-strain genomes for metagenomic binning, comparative biology and taxonomic classification.</title>
        <authorList>
            <person name="Goeker M."/>
        </authorList>
    </citation>
    <scope>NUCLEOTIDE SEQUENCE [LARGE SCALE GENOMIC DNA]</scope>
    <source>
        <strain evidence="2 3">DSM 18048</strain>
    </source>
</reference>
<protein>
    <recommendedName>
        <fullName evidence="4">Carboxypeptidase family protein</fullName>
    </recommendedName>
</protein>
<dbReference type="Proteomes" id="UP000248326">
    <property type="component" value="Unassembled WGS sequence"/>
</dbReference>
<gene>
    <name evidence="2" type="ORF">DES52_11287</name>
</gene>
<dbReference type="AlphaFoldDB" id="A0A318S8N4"/>
<feature type="chain" id="PRO_5016467821" description="Carboxypeptidase family protein" evidence="1">
    <location>
        <begin position="26"/>
        <end position="262"/>
    </location>
</feature>
<dbReference type="RefSeq" id="WP_146237312.1">
    <property type="nucleotide sequence ID" value="NZ_QJSX01000012.1"/>
</dbReference>
<organism evidence="2 3">
    <name type="scientific">Deinococcus yavapaiensis KR-236</name>
    <dbReference type="NCBI Taxonomy" id="694435"/>
    <lineage>
        <taxon>Bacteria</taxon>
        <taxon>Thermotogati</taxon>
        <taxon>Deinococcota</taxon>
        <taxon>Deinococci</taxon>
        <taxon>Deinococcales</taxon>
        <taxon>Deinococcaceae</taxon>
        <taxon>Deinococcus</taxon>
    </lineage>
</organism>
<comment type="caution">
    <text evidence="2">The sequence shown here is derived from an EMBL/GenBank/DDBJ whole genome shotgun (WGS) entry which is preliminary data.</text>
</comment>
<feature type="signal peptide" evidence="1">
    <location>
        <begin position="1"/>
        <end position="25"/>
    </location>
</feature>
<dbReference type="SUPFAM" id="SSF49464">
    <property type="entry name" value="Carboxypeptidase regulatory domain-like"/>
    <property type="match status" value="1"/>
</dbReference>
<keyword evidence="1" id="KW-0732">Signal</keyword>
<proteinExistence type="predicted"/>
<sequence>MQSKVRTTVISTMVVLGSVWSAANAATTAPLKGRALDERGRPVAGAVVMIEPVSFSGLVEAKTDASGAFVSVPLNGAVAPFRARAYKVVNYNGQRYCVRLAPETAADAELFNPSSRPVRNFRWRMTGATGDAPDAIGSDAWGGSISFSNRINIDSNEPEYVKPDDKIELTMVPRGPLIDGSTGRTLTKVVRAKDIVANLPVGWYGVTAKLVRSDGTKESLKVSMSYYDEEPASSVDFMFKGFENCGHTGTFVRTPLYVSRTP</sequence>
<accession>A0A318S8N4</accession>
<dbReference type="EMBL" id="QJSX01000012">
    <property type="protein sequence ID" value="PYE52766.1"/>
    <property type="molecule type" value="Genomic_DNA"/>
</dbReference>
<evidence type="ECO:0008006" key="4">
    <source>
        <dbReference type="Google" id="ProtNLM"/>
    </source>
</evidence>
<dbReference type="OrthoDB" id="58998at2"/>
<evidence type="ECO:0000256" key="1">
    <source>
        <dbReference type="SAM" id="SignalP"/>
    </source>
</evidence>
<keyword evidence="3" id="KW-1185">Reference proteome</keyword>